<feature type="non-terminal residue" evidence="1">
    <location>
        <position position="138"/>
    </location>
</feature>
<feature type="non-terminal residue" evidence="1">
    <location>
        <position position="1"/>
    </location>
</feature>
<evidence type="ECO:0000313" key="1">
    <source>
        <dbReference type="EMBL" id="QQP39729.1"/>
    </source>
</evidence>
<dbReference type="OrthoDB" id="17907at2759"/>
<accession>A0A7T8JZ41</accession>
<protein>
    <submittedName>
        <fullName evidence="1">Uncharacterized protein</fullName>
    </submittedName>
</protein>
<dbReference type="Proteomes" id="UP000595437">
    <property type="component" value="Chromosome 9"/>
</dbReference>
<dbReference type="AlphaFoldDB" id="A0A7T8JZ41"/>
<dbReference type="EMBL" id="CP045898">
    <property type="protein sequence ID" value="QQP39729.1"/>
    <property type="molecule type" value="Genomic_DNA"/>
</dbReference>
<keyword evidence="2" id="KW-1185">Reference proteome</keyword>
<evidence type="ECO:0000313" key="2">
    <source>
        <dbReference type="Proteomes" id="UP000595437"/>
    </source>
</evidence>
<sequence length="138" mass="16062">TPWIVVLFLAMDLQRPNVYNRFLPFYETDFEGDALKFLKELQSRLDLSGGLPSPEDASRFAVDLHKVSVRRASKAEIPFNTDSFSYIILYGFRFSREEHEALILRLYGLLLSKYDPLTLDSIAKILVYLLKRNISFHK</sequence>
<gene>
    <name evidence="1" type="ORF">FKW44_013540</name>
</gene>
<proteinExistence type="predicted"/>
<organism evidence="1 2">
    <name type="scientific">Caligus rogercresseyi</name>
    <name type="common">Sea louse</name>
    <dbReference type="NCBI Taxonomy" id="217165"/>
    <lineage>
        <taxon>Eukaryota</taxon>
        <taxon>Metazoa</taxon>
        <taxon>Ecdysozoa</taxon>
        <taxon>Arthropoda</taxon>
        <taxon>Crustacea</taxon>
        <taxon>Multicrustacea</taxon>
        <taxon>Hexanauplia</taxon>
        <taxon>Copepoda</taxon>
        <taxon>Siphonostomatoida</taxon>
        <taxon>Caligidae</taxon>
        <taxon>Caligus</taxon>
    </lineage>
</organism>
<name>A0A7T8JZ41_CALRO</name>
<reference evidence="2" key="1">
    <citation type="submission" date="2021-01" db="EMBL/GenBank/DDBJ databases">
        <title>Caligus Genome Assembly.</title>
        <authorList>
            <person name="Gallardo-Escarate C."/>
        </authorList>
    </citation>
    <scope>NUCLEOTIDE SEQUENCE [LARGE SCALE GENOMIC DNA]</scope>
</reference>